<evidence type="ECO:0000256" key="1">
    <source>
        <dbReference type="SAM" id="Phobius"/>
    </source>
</evidence>
<dbReference type="Proteomes" id="UP000031339">
    <property type="component" value="Unassembled WGS sequence"/>
</dbReference>
<keyword evidence="1" id="KW-1133">Transmembrane helix</keyword>
<keyword evidence="1" id="KW-0472">Membrane</keyword>
<keyword evidence="1" id="KW-0812">Transmembrane</keyword>
<sequence length="63" mass="7014">MTIPRQKTSSLDEGRKTAVPPSFNELVILIIYAIFSLSSMVLALTWLAAPPILWAKRSKINSQ</sequence>
<organism evidence="2 3">
    <name type="scientific">Streptococcus constellatus</name>
    <dbReference type="NCBI Taxonomy" id="76860"/>
    <lineage>
        <taxon>Bacteria</taxon>
        <taxon>Bacillati</taxon>
        <taxon>Bacillota</taxon>
        <taxon>Bacilli</taxon>
        <taxon>Lactobacillales</taxon>
        <taxon>Streptococcaceae</taxon>
        <taxon>Streptococcus</taxon>
        <taxon>Streptococcus anginosus group</taxon>
    </lineage>
</organism>
<gene>
    <name evidence="2" type="ORF">RN79_01710</name>
</gene>
<accession>A0A0C1HLY3</accession>
<name>A0A0C1HLY3_STRCV</name>
<evidence type="ECO:0000313" key="3">
    <source>
        <dbReference type="Proteomes" id="UP000031339"/>
    </source>
</evidence>
<dbReference type="EMBL" id="JWIY01000001">
    <property type="protein sequence ID" value="KIC78314.1"/>
    <property type="molecule type" value="Genomic_DNA"/>
</dbReference>
<reference evidence="2 3" key="1">
    <citation type="submission" date="2014-12" db="EMBL/GenBank/DDBJ databases">
        <title>Partial genome sequence of Streptococcus constellatus KCOM 1650 (= ChDC B144).</title>
        <authorList>
            <person name="Kook J.-K."/>
            <person name="Park S.-N."/>
            <person name="Lim Y.K."/>
            <person name="Jo E."/>
        </authorList>
    </citation>
    <scope>NUCLEOTIDE SEQUENCE [LARGE SCALE GENOMIC DNA]</scope>
    <source>
        <strain evidence="2 3">KCOM 1650</strain>
    </source>
</reference>
<proteinExistence type="predicted"/>
<comment type="caution">
    <text evidence="2">The sequence shown here is derived from an EMBL/GenBank/DDBJ whole genome shotgun (WGS) entry which is preliminary data.</text>
</comment>
<dbReference type="AlphaFoldDB" id="A0A0C1HLY3"/>
<evidence type="ECO:0000313" key="2">
    <source>
        <dbReference type="EMBL" id="KIC78314.1"/>
    </source>
</evidence>
<protein>
    <submittedName>
        <fullName evidence="2">Uncharacterized protein</fullName>
    </submittedName>
</protein>
<feature type="transmembrane region" description="Helical" evidence="1">
    <location>
        <begin position="26"/>
        <end position="49"/>
    </location>
</feature>